<dbReference type="SUPFAM" id="SSF52096">
    <property type="entry name" value="ClpP/crotonase"/>
    <property type="match status" value="1"/>
</dbReference>
<dbReference type="OMA" id="ACKIDND"/>
<evidence type="ECO:0000313" key="4">
    <source>
        <dbReference type="EMBL" id="ELP87608.1"/>
    </source>
</evidence>
<evidence type="ECO:0000256" key="1">
    <source>
        <dbReference type="SAM" id="MobiDB-lite"/>
    </source>
</evidence>
<feature type="transmembrane region" description="Helical" evidence="2">
    <location>
        <begin position="705"/>
        <end position="732"/>
    </location>
</feature>
<dbReference type="InterPro" id="IPR029045">
    <property type="entry name" value="ClpP/crotonase-like_dom_sf"/>
</dbReference>
<dbReference type="OrthoDB" id="27214at2759"/>
<evidence type="ECO:0008006" key="6">
    <source>
        <dbReference type="Google" id="ProtNLM"/>
    </source>
</evidence>
<dbReference type="InterPro" id="IPR052766">
    <property type="entry name" value="S41A_metabolite_peptidase"/>
</dbReference>
<dbReference type="GeneID" id="14886595"/>
<gene>
    <name evidence="4" type="ORF">EIN_145920</name>
</gene>
<feature type="chain" id="PRO_5003973512" description="Chitin-binding type-2 domain-containing protein" evidence="3">
    <location>
        <begin position="20"/>
        <end position="745"/>
    </location>
</feature>
<dbReference type="KEGG" id="eiv:EIN_145920"/>
<keyword evidence="2" id="KW-0472">Membrane</keyword>
<dbReference type="PANTHER" id="PTHR37049">
    <property type="entry name" value="PEPTIDASE S41 FAMILY PROTEIN"/>
    <property type="match status" value="1"/>
</dbReference>
<dbReference type="AlphaFoldDB" id="L7FLN2"/>
<feature type="region of interest" description="Disordered" evidence="1">
    <location>
        <begin position="669"/>
        <end position="697"/>
    </location>
</feature>
<dbReference type="EMBL" id="KB206843">
    <property type="protein sequence ID" value="ELP87608.1"/>
    <property type="molecule type" value="Genomic_DNA"/>
</dbReference>
<sequence>MNFKSMQLLLLLTAVLVSGTPCDQLEDGKAYTVTDAFECIESITRDSTWTTTIQTGLQKLFETYAFKDILKNPPQPAFNSSFYRTIDIDQRLKELPIDEQSVYKFMQSVQAIVNEASDYHLSFRLTSDENNLYYYDEMYAVLPFILDIVNGDEVIVYPNDVVEKFGLSVPEGITDNVNVPVQSINGLEPLQWIRKFAEEQTFLKTPHGRFTYAVESMNYMSLQRTLMTKEALDEKIKIVYTSGNEASTEYMIAYVPIATKNITSERIERLKDKLMEKHGVNILRAEDFVESNLKEDNSYDYESKDANLACKTFETQKVNIMVLKTFYPEDFVPSFFKTLNTCIKQFDTNEYPISLILPMNGGGLGDLVASLEDVFAPQGDSSMIGAVRISDGSVGVIKSSYGMIMDDTETCEMRYNVTGSDQPLGEWYTNAKTVKYGDVEHTHSQESFVSHVDMIKEKLVNHPRKPTDFVVFTDGFCYSACSVFAKGMADRGNAIVVGFEGDPEGTIEEFDAGNSPTAVVTQDDTQMPEVTDPLKSLGGLMRISFLETFRWNFKFTETTPREFIMNVVDERTDIFRFGENKLGQFADETLRIYTKYKTQCNPKNKRLLKYDSACDSAITIAHAHGGYVCGDDGLWSTVCAAGYCDDGFKWDFYNQECVVDVCAGVEPSSSNEQSSEMPSPSSTTPVESSTTSISSSEEKDKTTEWIIIGVCSGIFLLIIIVGVCGIVGFVIYRKKTQRSEYTALG</sequence>
<proteinExistence type="predicted"/>
<dbReference type="RefSeq" id="XP_004254379.1">
    <property type="nucleotide sequence ID" value="XM_004254331.1"/>
</dbReference>
<keyword evidence="5" id="KW-1185">Reference proteome</keyword>
<keyword evidence="2" id="KW-0812">Transmembrane</keyword>
<feature type="signal peptide" evidence="3">
    <location>
        <begin position="1"/>
        <end position="19"/>
    </location>
</feature>
<protein>
    <recommendedName>
        <fullName evidence="6">Chitin-binding type-2 domain-containing protein</fullName>
    </recommendedName>
</protein>
<evidence type="ECO:0000256" key="2">
    <source>
        <dbReference type="SAM" id="Phobius"/>
    </source>
</evidence>
<keyword evidence="2" id="KW-1133">Transmembrane helix</keyword>
<accession>L7FLN2</accession>
<name>L7FLN2_ENTIV</name>
<feature type="compositionally biased region" description="Low complexity" evidence="1">
    <location>
        <begin position="669"/>
        <end position="695"/>
    </location>
</feature>
<dbReference type="VEuPathDB" id="AmoebaDB:EIN_145920"/>
<keyword evidence="3" id="KW-0732">Signal</keyword>
<organism evidence="4 5">
    <name type="scientific">Entamoeba invadens IP1</name>
    <dbReference type="NCBI Taxonomy" id="370355"/>
    <lineage>
        <taxon>Eukaryota</taxon>
        <taxon>Amoebozoa</taxon>
        <taxon>Evosea</taxon>
        <taxon>Archamoebae</taxon>
        <taxon>Mastigamoebida</taxon>
        <taxon>Entamoebidae</taxon>
        <taxon>Entamoeba</taxon>
    </lineage>
</organism>
<reference evidence="4 5" key="1">
    <citation type="submission" date="2012-10" db="EMBL/GenBank/DDBJ databases">
        <authorList>
            <person name="Zafar N."/>
            <person name="Inman J."/>
            <person name="Hall N."/>
            <person name="Lorenzi H."/>
            <person name="Caler E."/>
        </authorList>
    </citation>
    <scope>NUCLEOTIDE SEQUENCE [LARGE SCALE GENOMIC DNA]</scope>
    <source>
        <strain evidence="4 5">IP1</strain>
    </source>
</reference>
<dbReference type="Proteomes" id="UP000014680">
    <property type="component" value="Unassembled WGS sequence"/>
</dbReference>
<dbReference type="Gene3D" id="3.90.226.10">
    <property type="entry name" value="2-enoyl-CoA Hydratase, Chain A, domain 1"/>
    <property type="match status" value="1"/>
</dbReference>
<dbReference type="PANTHER" id="PTHR37049:SF4">
    <property type="entry name" value="RHODANESE DOMAIN-CONTAINING PROTEIN"/>
    <property type="match status" value="1"/>
</dbReference>
<evidence type="ECO:0000313" key="5">
    <source>
        <dbReference type="Proteomes" id="UP000014680"/>
    </source>
</evidence>
<evidence type="ECO:0000256" key="3">
    <source>
        <dbReference type="SAM" id="SignalP"/>
    </source>
</evidence>